<keyword evidence="4" id="KW-0488">Methylation</keyword>
<keyword evidence="3" id="KW-1003">Cell membrane</keyword>
<dbReference type="InterPro" id="IPR016940">
    <property type="entry name" value="ComGC"/>
</dbReference>
<dbReference type="GO" id="GO:0015628">
    <property type="term" value="P:protein secretion by the type II secretion system"/>
    <property type="evidence" value="ECO:0007669"/>
    <property type="project" value="InterPro"/>
</dbReference>
<dbReference type="InterPro" id="IPR045584">
    <property type="entry name" value="Pilin-like"/>
</dbReference>
<keyword evidence="5 10" id="KW-0812">Transmembrane</keyword>
<dbReference type="RefSeq" id="WP_244887639.1">
    <property type="nucleotide sequence ID" value="NZ_CP126128.1"/>
</dbReference>
<dbReference type="SUPFAM" id="SSF54523">
    <property type="entry name" value="Pili subunits"/>
    <property type="match status" value="1"/>
</dbReference>
<keyword evidence="12" id="KW-1185">Reference proteome</keyword>
<dbReference type="GO" id="GO:0015627">
    <property type="term" value="C:type II protein secretion system complex"/>
    <property type="evidence" value="ECO:0007669"/>
    <property type="project" value="InterPro"/>
</dbReference>
<feature type="transmembrane region" description="Helical" evidence="10">
    <location>
        <begin position="12"/>
        <end position="32"/>
    </location>
</feature>
<evidence type="ECO:0000256" key="10">
    <source>
        <dbReference type="SAM" id="Phobius"/>
    </source>
</evidence>
<name>A0A1I5W3Y2_9LACT</name>
<dbReference type="InterPro" id="IPR012902">
    <property type="entry name" value="N_methyl_site"/>
</dbReference>
<proteinExistence type="inferred from homology"/>
<comment type="similarity">
    <text evidence="9">Belongs to the ComGC family.</text>
</comment>
<dbReference type="GO" id="GO:0005886">
    <property type="term" value="C:plasma membrane"/>
    <property type="evidence" value="ECO:0007669"/>
    <property type="project" value="UniProtKB-SubCell"/>
</dbReference>
<dbReference type="PIRSF" id="PIRSF029928">
    <property type="entry name" value="Late_competence_ComGC"/>
    <property type="match status" value="1"/>
</dbReference>
<evidence type="ECO:0000256" key="8">
    <source>
        <dbReference type="ARBA" id="ARBA00023287"/>
    </source>
</evidence>
<evidence type="ECO:0000256" key="7">
    <source>
        <dbReference type="ARBA" id="ARBA00023136"/>
    </source>
</evidence>
<evidence type="ECO:0000256" key="3">
    <source>
        <dbReference type="ARBA" id="ARBA00022475"/>
    </source>
</evidence>
<dbReference type="STRING" id="82801.SAMN04488506_0752"/>
<keyword evidence="6 10" id="KW-1133">Transmembrane helix</keyword>
<dbReference type="GO" id="GO:0030420">
    <property type="term" value="P:establishment of competence for transformation"/>
    <property type="evidence" value="ECO:0007669"/>
    <property type="project" value="UniProtKB-KW"/>
</dbReference>
<dbReference type="PRINTS" id="PR00813">
    <property type="entry name" value="BCTERIALGSPG"/>
</dbReference>
<evidence type="ECO:0000256" key="1">
    <source>
        <dbReference type="ARBA" id="ARBA00004162"/>
    </source>
</evidence>
<sequence>MKKVQKLSDKGFTLIEMIIVLFVISVIMLLIIPNISKNKESIDTKGNEAFVTVVQTQLDLYTMNEGEAGLTDENTFSSLHKDNYLSKNQFDQAESILTVSRGEVKLKDK</sequence>
<keyword evidence="8" id="KW-0178">Competence</keyword>
<dbReference type="NCBIfam" id="TIGR02532">
    <property type="entry name" value="IV_pilin_GFxxxE"/>
    <property type="match status" value="1"/>
</dbReference>
<dbReference type="EMBL" id="FOXW01000002">
    <property type="protein sequence ID" value="SFQ14393.1"/>
    <property type="molecule type" value="Genomic_DNA"/>
</dbReference>
<protein>
    <submittedName>
        <fullName evidence="11">Competence protein ComGC</fullName>
    </submittedName>
</protein>
<evidence type="ECO:0000313" key="11">
    <source>
        <dbReference type="EMBL" id="SFQ14393.1"/>
    </source>
</evidence>
<evidence type="ECO:0000256" key="4">
    <source>
        <dbReference type="ARBA" id="ARBA00022481"/>
    </source>
</evidence>
<evidence type="ECO:0000256" key="2">
    <source>
        <dbReference type="ARBA" id="ARBA00004241"/>
    </source>
</evidence>
<evidence type="ECO:0000256" key="9">
    <source>
        <dbReference type="ARBA" id="ARBA00043982"/>
    </source>
</evidence>
<dbReference type="Pfam" id="PF07963">
    <property type="entry name" value="N_methyl"/>
    <property type="match status" value="1"/>
</dbReference>
<dbReference type="Gene3D" id="3.30.700.10">
    <property type="entry name" value="Glycoprotein, Type 4 Pilin"/>
    <property type="match status" value="1"/>
</dbReference>
<dbReference type="AlphaFoldDB" id="A0A1I5W3Y2"/>
<evidence type="ECO:0000256" key="5">
    <source>
        <dbReference type="ARBA" id="ARBA00022692"/>
    </source>
</evidence>
<dbReference type="Proteomes" id="UP000199136">
    <property type="component" value="Unassembled WGS sequence"/>
</dbReference>
<keyword evidence="7 10" id="KW-0472">Membrane</keyword>
<comment type="subcellular location">
    <subcellularLocation>
        <location evidence="1">Cell membrane</location>
        <topology evidence="1">Single-pass membrane protein</topology>
    </subcellularLocation>
    <subcellularLocation>
        <location evidence="2">Cell surface</location>
    </subcellularLocation>
</comment>
<evidence type="ECO:0000313" key="12">
    <source>
        <dbReference type="Proteomes" id="UP000199136"/>
    </source>
</evidence>
<dbReference type="InterPro" id="IPR000983">
    <property type="entry name" value="Bac_GSPG_pilin"/>
</dbReference>
<accession>A0A1I5W3Y2</accession>
<gene>
    <name evidence="11" type="ORF">SAMN04488506_0752</name>
</gene>
<reference evidence="11 12" key="1">
    <citation type="submission" date="2016-10" db="EMBL/GenBank/DDBJ databases">
        <authorList>
            <person name="de Groot N.N."/>
        </authorList>
    </citation>
    <scope>NUCLEOTIDE SEQUENCE [LARGE SCALE GENOMIC DNA]</scope>
    <source>
        <strain evidence="11 12">DSM 20581</strain>
    </source>
</reference>
<dbReference type="NCBIfam" id="NF040999">
    <property type="entry name" value="pilin_ComGC"/>
    <property type="match status" value="1"/>
</dbReference>
<organism evidence="11 12">
    <name type="scientific">Desemzia incerta</name>
    <dbReference type="NCBI Taxonomy" id="82801"/>
    <lineage>
        <taxon>Bacteria</taxon>
        <taxon>Bacillati</taxon>
        <taxon>Bacillota</taxon>
        <taxon>Bacilli</taxon>
        <taxon>Lactobacillales</taxon>
        <taxon>Carnobacteriaceae</taxon>
        <taxon>Desemzia</taxon>
    </lineage>
</organism>
<dbReference type="GO" id="GO:0009986">
    <property type="term" value="C:cell surface"/>
    <property type="evidence" value="ECO:0007669"/>
    <property type="project" value="UniProtKB-SubCell"/>
</dbReference>
<dbReference type="PROSITE" id="PS00409">
    <property type="entry name" value="PROKAR_NTER_METHYL"/>
    <property type="match status" value="1"/>
</dbReference>
<evidence type="ECO:0000256" key="6">
    <source>
        <dbReference type="ARBA" id="ARBA00022989"/>
    </source>
</evidence>